<name>A0A5B7DRQ7_PORTR</name>
<accession>A0A5B7DRQ7</accession>
<dbReference type="AlphaFoldDB" id="A0A5B7DRQ7"/>
<dbReference type="Proteomes" id="UP000324222">
    <property type="component" value="Unassembled WGS sequence"/>
</dbReference>
<proteinExistence type="predicted"/>
<protein>
    <submittedName>
        <fullName evidence="1">Uncharacterized protein</fullName>
    </submittedName>
</protein>
<dbReference type="EMBL" id="VSRR010001245">
    <property type="protein sequence ID" value="MPC23724.1"/>
    <property type="molecule type" value="Genomic_DNA"/>
</dbReference>
<comment type="caution">
    <text evidence="1">The sequence shown here is derived from an EMBL/GenBank/DDBJ whole genome shotgun (WGS) entry which is preliminary data.</text>
</comment>
<keyword evidence="2" id="KW-1185">Reference proteome</keyword>
<evidence type="ECO:0000313" key="1">
    <source>
        <dbReference type="EMBL" id="MPC23724.1"/>
    </source>
</evidence>
<reference evidence="1 2" key="1">
    <citation type="submission" date="2019-05" db="EMBL/GenBank/DDBJ databases">
        <title>Another draft genome of Portunus trituberculatus and its Hox gene families provides insights of decapod evolution.</title>
        <authorList>
            <person name="Jeong J.-H."/>
            <person name="Song I."/>
            <person name="Kim S."/>
            <person name="Choi T."/>
            <person name="Kim D."/>
            <person name="Ryu S."/>
            <person name="Kim W."/>
        </authorList>
    </citation>
    <scope>NUCLEOTIDE SEQUENCE [LARGE SCALE GENOMIC DNA]</scope>
    <source>
        <tissue evidence="1">Muscle</tissue>
    </source>
</reference>
<sequence length="220" mass="23311">MQLLLRKHDYKNPLSNSSHWTVTLQLTLSEPTENMERLRLHPSSGCAAPCSALGIAGASKKASGGSLHVPVLRVAEGAVREVAECHRTPEAGPQGAGEAAPEAPLRVRAWTSRGVRRNTQDTLADLLATPRSGPAHLTLLLLSSSEGVHLSWGVQEPEADSTGPLLEDKPLQDVPLEEMPLGVLVKGEAPLAGYDAASLTAPVMVLLLPWHQSLQGEAEA</sequence>
<evidence type="ECO:0000313" key="2">
    <source>
        <dbReference type="Proteomes" id="UP000324222"/>
    </source>
</evidence>
<gene>
    <name evidence="1" type="ORF">E2C01_016785</name>
</gene>
<organism evidence="1 2">
    <name type="scientific">Portunus trituberculatus</name>
    <name type="common">Swimming crab</name>
    <name type="synonym">Neptunus trituberculatus</name>
    <dbReference type="NCBI Taxonomy" id="210409"/>
    <lineage>
        <taxon>Eukaryota</taxon>
        <taxon>Metazoa</taxon>
        <taxon>Ecdysozoa</taxon>
        <taxon>Arthropoda</taxon>
        <taxon>Crustacea</taxon>
        <taxon>Multicrustacea</taxon>
        <taxon>Malacostraca</taxon>
        <taxon>Eumalacostraca</taxon>
        <taxon>Eucarida</taxon>
        <taxon>Decapoda</taxon>
        <taxon>Pleocyemata</taxon>
        <taxon>Brachyura</taxon>
        <taxon>Eubrachyura</taxon>
        <taxon>Portunoidea</taxon>
        <taxon>Portunidae</taxon>
        <taxon>Portuninae</taxon>
        <taxon>Portunus</taxon>
    </lineage>
</organism>